<gene>
    <name evidence="5" type="ORF">DQX05_13420</name>
</gene>
<name>A0A3A3GH47_PANTH</name>
<dbReference type="AlphaFoldDB" id="A0A3A3GH47"/>
<sequence>MKDRHLFLFGGGPPFGEELGRKFAAIASARKGKTAILFIERDGWREYMPTCTEVLERNGLTELMYLALTPQPSRTAIEQLLGCNGIVICGGETERYRSHIVDTVLGSVIQDMYRKGVPVAGFSAGALIIPADCVIPAIDNASNTNLCLQGLGLLRDAVVSVHYTQWNEEENLKAAVLRTGVSIGYGMDDGTGVYFMNEELVQTEGEGLYRFARQDLQS</sequence>
<evidence type="ECO:0000256" key="4">
    <source>
        <dbReference type="ARBA" id="ARBA00022825"/>
    </source>
</evidence>
<dbReference type="InterPro" id="IPR005320">
    <property type="entry name" value="Peptidase_S51"/>
</dbReference>
<dbReference type="CDD" id="cd03129">
    <property type="entry name" value="GAT1_Peptidase_E_like"/>
    <property type="match status" value="1"/>
</dbReference>
<dbReference type="RefSeq" id="WP_119794117.1">
    <property type="nucleotide sequence ID" value="NZ_QYZD01000010.1"/>
</dbReference>
<comment type="similarity">
    <text evidence="1">Belongs to the peptidase S51 family.</text>
</comment>
<dbReference type="GO" id="GO:0006508">
    <property type="term" value="P:proteolysis"/>
    <property type="evidence" value="ECO:0007669"/>
    <property type="project" value="UniProtKB-KW"/>
</dbReference>
<keyword evidence="2" id="KW-0645">Protease</keyword>
<keyword evidence="4" id="KW-0720">Serine protease</keyword>
<keyword evidence="3" id="KW-0378">Hydrolase</keyword>
<dbReference type="EMBL" id="QYZD01000010">
    <property type="protein sequence ID" value="RJG23629.1"/>
    <property type="molecule type" value="Genomic_DNA"/>
</dbReference>
<dbReference type="InterPro" id="IPR029062">
    <property type="entry name" value="Class_I_gatase-like"/>
</dbReference>
<comment type="caution">
    <text evidence="5">The sequence shown here is derived from an EMBL/GenBank/DDBJ whole genome shotgun (WGS) entry which is preliminary data.</text>
</comment>
<proteinExistence type="inferred from homology"/>
<dbReference type="GO" id="GO:0008236">
    <property type="term" value="F:serine-type peptidase activity"/>
    <property type="evidence" value="ECO:0007669"/>
    <property type="project" value="UniProtKB-KW"/>
</dbReference>
<organism evidence="5 6">
    <name type="scientific">Paenibacillus thiaminolyticus</name>
    <name type="common">Bacillus thiaminolyticus</name>
    <dbReference type="NCBI Taxonomy" id="49283"/>
    <lineage>
        <taxon>Bacteria</taxon>
        <taxon>Bacillati</taxon>
        <taxon>Bacillota</taxon>
        <taxon>Bacilli</taxon>
        <taxon>Bacillales</taxon>
        <taxon>Paenibacillaceae</taxon>
        <taxon>Paenibacillus</taxon>
    </lineage>
</organism>
<evidence type="ECO:0000313" key="6">
    <source>
        <dbReference type="Proteomes" id="UP000266177"/>
    </source>
</evidence>
<evidence type="ECO:0000256" key="2">
    <source>
        <dbReference type="ARBA" id="ARBA00022670"/>
    </source>
</evidence>
<protein>
    <submittedName>
        <fullName evidence="5">Peptidase S51 dipeptidase E</fullName>
    </submittedName>
</protein>
<dbReference type="Proteomes" id="UP000266177">
    <property type="component" value="Unassembled WGS sequence"/>
</dbReference>
<dbReference type="Pfam" id="PF03575">
    <property type="entry name" value="Peptidase_S51"/>
    <property type="match status" value="1"/>
</dbReference>
<dbReference type="SUPFAM" id="SSF52317">
    <property type="entry name" value="Class I glutamine amidotransferase-like"/>
    <property type="match status" value="1"/>
</dbReference>
<accession>A0A3A3GH47</accession>
<evidence type="ECO:0000256" key="1">
    <source>
        <dbReference type="ARBA" id="ARBA00006534"/>
    </source>
</evidence>
<reference evidence="5 6" key="1">
    <citation type="submission" date="2018-09" db="EMBL/GenBank/DDBJ databases">
        <title>Paenibacillus SK2017-BO5.</title>
        <authorList>
            <person name="Piskunova J.V."/>
            <person name="Dubiley S.A."/>
            <person name="Severinov K.V."/>
        </authorList>
    </citation>
    <scope>NUCLEOTIDE SEQUENCE [LARGE SCALE GENOMIC DNA]</scope>
    <source>
        <strain evidence="5 6">BO5</strain>
    </source>
</reference>
<evidence type="ECO:0000256" key="3">
    <source>
        <dbReference type="ARBA" id="ARBA00022801"/>
    </source>
</evidence>
<evidence type="ECO:0000313" key="5">
    <source>
        <dbReference type="EMBL" id="RJG23629.1"/>
    </source>
</evidence>
<dbReference type="OrthoDB" id="65372at2"/>
<dbReference type="Gene3D" id="3.40.50.880">
    <property type="match status" value="1"/>
</dbReference>